<dbReference type="OrthoDB" id="4863277at2"/>
<dbReference type="Gene3D" id="3.30.460.10">
    <property type="entry name" value="Beta Polymerase, domain 2"/>
    <property type="match status" value="1"/>
</dbReference>
<dbReference type="RefSeq" id="WP_034804484.1">
    <property type="nucleotide sequence ID" value="NZ_AWSA01000016.1"/>
</dbReference>
<proteinExistence type="predicted"/>
<dbReference type="Pfam" id="PF13228">
    <property type="entry name" value="DUF4037"/>
    <property type="match status" value="1"/>
</dbReference>
<dbReference type="AlphaFoldDB" id="W9GAS9"/>
<protein>
    <recommendedName>
        <fullName evidence="1">DUF4037 domain-containing protein</fullName>
    </recommendedName>
</protein>
<evidence type="ECO:0000259" key="1">
    <source>
        <dbReference type="Pfam" id="PF13228"/>
    </source>
</evidence>
<accession>W9GAS9</accession>
<dbReference type="SUPFAM" id="SSF81301">
    <property type="entry name" value="Nucleotidyltransferase"/>
    <property type="match status" value="1"/>
</dbReference>
<gene>
    <name evidence="2" type="ORF">N865_12620</name>
</gene>
<comment type="caution">
    <text evidence="2">The sequence shown here is derived from an EMBL/GenBank/DDBJ whole genome shotgun (WGS) entry which is preliminary data.</text>
</comment>
<evidence type="ECO:0000313" key="2">
    <source>
        <dbReference type="EMBL" id="EWT01933.1"/>
    </source>
</evidence>
<reference evidence="2 3" key="1">
    <citation type="submission" date="2013-08" db="EMBL/GenBank/DDBJ databases">
        <title>Intrasporangium oryzae NRRL B-24470.</title>
        <authorList>
            <person name="Liu H."/>
            <person name="Wang G."/>
        </authorList>
    </citation>
    <scope>NUCLEOTIDE SEQUENCE [LARGE SCALE GENOMIC DNA]</scope>
    <source>
        <strain evidence="2 3">NRRL B-24470</strain>
    </source>
</reference>
<dbReference type="InterPro" id="IPR043519">
    <property type="entry name" value="NT_sf"/>
</dbReference>
<sequence length="300" mass="32700">MTHIADPVTHRLAIAERAAAAYVSHPKVAAVLVAGSVARGLADAFSDVELDVYWSVPPSEDDRVAAVEGAGWTRVYAEVDENEWADGYAVDGVKIDTSGFLTSTIDGYLDAVLLRADVEPELQVRVTALLHGRALHGAALIDAWRARCTEYPTALALAMVGKGLALRPRDRLEMLVARDDVLLLHSDLVENVQRLLDALFGLNRVYAPHPFHKWLDWEAGLLATTPPDLVSRVRRLLAAPPRAAVDEVCALAEETFDLVERDLPGFDVATARAEFGFRRSLTAPRGMDVPPRSGDDPQVQ</sequence>
<organism evidence="2 3">
    <name type="scientific">Intrasporangium oryzae NRRL B-24470</name>
    <dbReference type="NCBI Taxonomy" id="1386089"/>
    <lineage>
        <taxon>Bacteria</taxon>
        <taxon>Bacillati</taxon>
        <taxon>Actinomycetota</taxon>
        <taxon>Actinomycetes</taxon>
        <taxon>Micrococcales</taxon>
        <taxon>Intrasporangiaceae</taxon>
        <taxon>Intrasporangium</taxon>
    </lineage>
</organism>
<dbReference type="Proteomes" id="UP000019489">
    <property type="component" value="Unassembled WGS sequence"/>
</dbReference>
<feature type="domain" description="DUF4037" evidence="1">
    <location>
        <begin position="127"/>
        <end position="215"/>
    </location>
</feature>
<evidence type="ECO:0000313" key="3">
    <source>
        <dbReference type="Proteomes" id="UP000019489"/>
    </source>
</evidence>
<dbReference type="STRING" id="1386089.N865_12620"/>
<name>W9GAS9_9MICO</name>
<dbReference type="InterPro" id="IPR025117">
    <property type="entry name" value="DUF4037"/>
</dbReference>
<keyword evidence="3" id="KW-1185">Reference proteome</keyword>
<dbReference type="eggNOG" id="COG1708">
    <property type="taxonomic scope" value="Bacteria"/>
</dbReference>
<dbReference type="EMBL" id="AWSA01000016">
    <property type="protein sequence ID" value="EWT01933.1"/>
    <property type="molecule type" value="Genomic_DNA"/>
</dbReference>